<sequence>MAVDESDVLLAASDNEKSDWVLDSGSAYHLCRDREVFSTYAACEGRIWMANNTSSRVVGRGSVWFRMADGRSVMLTEWRNSQSFQGKQGDAVGKEDQRAYTDWRRVSRQGELLSDMGPVVLAKRMDKGSNYCTEVRKASAGVLGGSVMVPGGSGVCRMSIEKFRGRRPSRFLRSCTAKGVATPKRVSFALDLISGNVLSPVVRTREERWSHDNSQSDVLYSAPRCMHFGEKWSSPLMRLRYLGYCLAVLWGSWIRSCQEGQLEDIGLPSSGLGGEIVESSPSG</sequence>
<protein>
    <recommendedName>
        <fullName evidence="1">Retrovirus-related Pol polyprotein from transposon TNT 1-94-like beta-barrel domain-containing protein</fullName>
    </recommendedName>
</protein>
<comment type="caution">
    <text evidence="2">The sequence shown here is derived from an EMBL/GenBank/DDBJ whole genome shotgun (WGS) entry which is preliminary data.</text>
</comment>
<gene>
    <name evidence="2" type="ORF">Acr_00g0053540</name>
</gene>
<proteinExistence type="predicted"/>
<evidence type="ECO:0000313" key="3">
    <source>
        <dbReference type="Proteomes" id="UP000585474"/>
    </source>
</evidence>
<evidence type="ECO:0000259" key="1">
    <source>
        <dbReference type="Pfam" id="PF22936"/>
    </source>
</evidence>
<dbReference type="Pfam" id="PF22936">
    <property type="entry name" value="Pol_BBD"/>
    <property type="match status" value="1"/>
</dbReference>
<dbReference type="Proteomes" id="UP000585474">
    <property type="component" value="Unassembled WGS sequence"/>
</dbReference>
<dbReference type="AlphaFoldDB" id="A0A7J0DLD8"/>
<feature type="domain" description="Retrovirus-related Pol polyprotein from transposon TNT 1-94-like beta-barrel" evidence="1">
    <location>
        <begin position="20"/>
        <end position="77"/>
    </location>
</feature>
<organism evidence="2 3">
    <name type="scientific">Actinidia rufa</name>
    <dbReference type="NCBI Taxonomy" id="165716"/>
    <lineage>
        <taxon>Eukaryota</taxon>
        <taxon>Viridiplantae</taxon>
        <taxon>Streptophyta</taxon>
        <taxon>Embryophyta</taxon>
        <taxon>Tracheophyta</taxon>
        <taxon>Spermatophyta</taxon>
        <taxon>Magnoliopsida</taxon>
        <taxon>eudicotyledons</taxon>
        <taxon>Gunneridae</taxon>
        <taxon>Pentapetalae</taxon>
        <taxon>asterids</taxon>
        <taxon>Ericales</taxon>
        <taxon>Actinidiaceae</taxon>
        <taxon>Actinidia</taxon>
    </lineage>
</organism>
<dbReference type="InterPro" id="IPR054722">
    <property type="entry name" value="PolX-like_BBD"/>
</dbReference>
<reference evidence="3" key="1">
    <citation type="submission" date="2019-07" db="EMBL/GenBank/DDBJ databases">
        <title>De Novo Assembly of kiwifruit Actinidia rufa.</title>
        <authorList>
            <person name="Sugita-Konishi S."/>
            <person name="Sato K."/>
            <person name="Mori E."/>
            <person name="Abe Y."/>
            <person name="Kisaki G."/>
            <person name="Hamano K."/>
            <person name="Suezawa K."/>
            <person name="Otani M."/>
            <person name="Fukuda T."/>
            <person name="Manabe T."/>
            <person name="Gomi K."/>
            <person name="Tabuchi M."/>
            <person name="Akimitsu K."/>
            <person name="Kataoka I."/>
        </authorList>
    </citation>
    <scope>NUCLEOTIDE SEQUENCE [LARGE SCALE GENOMIC DNA]</scope>
    <source>
        <strain evidence="3">cv. Fuchu</strain>
    </source>
</reference>
<accession>A0A7J0DLD8</accession>
<name>A0A7J0DLD8_9ERIC</name>
<evidence type="ECO:0000313" key="2">
    <source>
        <dbReference type="EMBL" id="GFS37700.1"/>
    </source>
</evidence>
<keyword evidence="3" id="KW-1185">Reference proteome</keyword>
<dbReference type="EMBL" id="BJWL01000286">
    <property type="protein sequence ID" value="GFS37700.1"/>
    <property type="molecule type" value="Genomic_DNA"/>
</dbReference>